<dbReference type="Proteomes" id="UP000654075">
    <property type="component" value="Unassembled WGS sequence"/>
</dbReference>
<evidence type="ECO:0000256" key="1">
    <source>
        <dbReference type="SAM" id="MobiDB-lite"/>
    </source>
</evidence>
<dbReference type="Pfam" id="PF07818">
    <property type="entry name" value="HCNGP"/>
    <property type="match status" value="1"/>
</dbReference>
<accession>A0A813HPX3</accession>
<comment type="caution">
    <text evidence="2">The sequence shown here is derived from an EMBL/GenBank/DDBJ whole genome shotgun (WGS) entry which is preliminary data.</text>
</comment>
<gene>
    <name evidence="2" type="ORF">PGLA1383_LOCUS55234</name>
</gene>
<dbReference type="OMA" id="EWSYKDK"/>
<feature type="region of interest" description="Disordered" evidence="1">
    <location>
        <begin position="1"/>
        <end position="113"/>
    </location>
</feature>
<feature type="compositionally biased region" description="Polar residues" evidence="1">
    <location>
        <begin position="210"/>
        <end position="219"/>
    </location>
</feature>
<sequence length="233" mass="24667">MSSGLLGHYEDSDEEEAPADQVSGTGSGEPAARETAEAALASPPAGSPGSEGARAEDSAATLLRSRSGLVLSGSPDGSASDGSDGEASDAKADEGQDMLLPPSPEGPPDGDILERVKSLHDLRKRGKSIRDHIQASRDWSNPYILERVVKVFELDQYGSNFPKEIFDPSRIADHPSDFYDAPECERPPPPKRQKREKAGDEDARRRRNGASRTKSSTSLIAGDGPGDATQAVS</sequence>
<organism evidence="2 3">
    <name type="scientific">Polarella glacialis</name>
    <name type="common">Dinoflagellate</name>
    <dbReference type="NCBI Taxonomy" id="89957"/>
    <lineage>
        <taxon>Eukaryota</taxon>
        <taxon>Sar</taxon>
        <taxon>Alveolata</taxon>
        <taxon>Dinophyceae</taxon>
        <taxon>Suessiales</taxon>
        <taxon>Suessiaceae</taxon>
        <taxon>Polarella</taxon>
    </lineage>
</organism>
<name>A0A813HPX3_POLGL</name>
<dbReference type="InterPro" id="IPR012479">
    <property type="entry name" value="SAP30BP"/>
</dbReference>
<evidence type="ECO:0000313" key="3">
    <source>
        <dbReference type="Proteomes" id="UP000654075"/>
    </source>
</evidence>
<feature type="region of interest" description="Disordered" evidence="1">
    <location>
        <begin position="162"/>
        <end position="233"/>
    </location>
</feature>
<keyword evidence="3" id="KW-1185">Reference proteome</keyword>
<dbReference type="GO" id="GO:0005634">
    <property type="term" value="C:nucleus"/>
    <property type="evidence" value="ECO:0007669"/>
    <property type="project" value="TreeGrafter"/>
</dbReference>
<dbReference type="OrthoDB" id="366313at2759"/>
<evidence type="ECO:0000313" key="2">
    <source>
        <dbReference type="EMBL" id="CAE8640359.1"/>
    </source>
</evidence>
<dbReference type="PANTHER" id="PTHR13464">
    <property type="entry name" value="TRANSCRIPTIONAL REGULATOR PROTEIN HCNGP"/>
    <property type="match status" value="1"/>
</dbReference>
<dbReference type="EMBL" id="CAJNNV010032570">
    <property type="protein sequence ID" value="CAE8640359.1"/>
    <property type="molecule type" value="Genomic_DNA"/>
</dbReference>
<proteinExistence type="predicted"/>
<feature type="compositionally biased region" description="Low complexity" evidence="1">
    <location>
        <begin position="62"/>
        <end position="82"/>
    </location>
</feature>
<feature type="compositionally biased region" description="Basic and acidic residues" evidence="1">
    <location>
        <begin position="164"/>
        <end position="188"/>
    </location>
</feature>
<evidence type="ECO:0008006" key="4">
    <source>
        <dbReference type="Google" id="ProtNLM"/>
    </source>
</evidence>
<dbReference type="GO" id="GO:0006355">
    <property type="term" value="P:regulation of DNA-templated transcription"/>
    <property type="evidence" value="ECO:0007669"/>
    <property type="project" value="InterPro"/>
</dbReference>
<dbReference type="PANTHER" id="PTHR13464:SF0">
    <property type="entry name" value="SAP30-BINDING PROTEIN"/>
    <property type="match status" value="1"/>
</dbReference>
<protein>
    <recommendedName>
        <fullName evidence="4">SAP30-binding protein</fullName>
    </recommendedName>
</protein>
<feature type="compositionally biased region" description="Low complexity" evidence="1">
    <location>
        <begin position="37"/>
        <end position="52"/>
    </location>
</feature>
<dbReference type="AlphaFoldDB" id="A0A813HPX3"/>
<reference evidence="2" key="1">
    <citation type="submission" date="2021-02" db="EMBL/GenBank/DDBJ databases">
        <authorList>
            <person name="Dougan E. K."/>
            <person name="Rhodes N."/>
            <person name="Thang M."/>
            <person name="Chan C."/>
        </authorList>
    </citation>
    <scope>NUCLEOTIDE SEQUENCE</scope>
</reference>